<dbReference type="PANTHER" id="PTHR19959">
    <property type="entry name" value="KINESIN LIGHT CHAIN"/>
    <property type="match status" value="1"/>
</dbReference>
<feature type="compositionally biased region" description="Low complexity" evidence="1">
    <location>
        <begin position="1496"/>
        <end position="1510"/>
    </location>
</feature>
<dbReference type="Gene3D" id="1.25.40.10">
    <property type="entry name" value="Tetratricopeptide repeat domain"/>
    <property type="match status" value="6"/>
</dbReference>
<feature type="region of interest" description="Disordered" evidence="1">
    <location>
        <begin position="1496"/>
        <end position="1529"/>
    </location>
</feature>
<protein>
    <submittedName>
        <fullName evidence="2">TPR-like protein</fullName>
    </submittedName>
</protein>
<evidence type="ECO:0000256" key="1">
    <source>
        <dbReference type="SAM" id="MobiDB-lite"/>
    </source>
</evidence>
<dbReference type="Pfam" id="PF13374">
    <property type="entry name" value="TPR_10"/>
    <property type="match status" value="3"/>
</dbReference>
<name>A0A5C3L0F9_COPMA</name>
<organism evidence="2 3">
    <name type="scientific">Coprinopsis marcescibilis</name>
    <name type="common">Agaric fungus</name>
    <name type="synonym">Psathyrella marcescibilis</name>
    <dbReference type="NCBI Taxonomy" id="230819"/>
    <lineage>
        <taxon>Eukaryota</taxon>
        <taxon>Fungi</taxon>
        <taxon>Dikarya</taxon>
        <taxon>Basidiomycota</taxon>
        <taxon>Agaricomycotina</taxon>
        <taxon>Agaricomycetes</taxon>
        <taxon>Agaricomycetidae</taxon>
        <taxon>Agaricales</taxon>
        <taxon>Agaricineae</taxon>
        <taxon>Psathyrellaceae</taxon>
        <taxon>Coprinopsis</taxon>
    </lineage>
</organism>
<reference evidence="2 3" key="1">
    <citation type="journal article" date="2019" name="Nat. Ecol. Evol.">
        <title>Megaphylogeny resolves global patterns of mushroom evolution.</title>
        <authorList>
            <person name="Varga T."/>
            <person name="Krizsan K."/>
            <person name="Foldi C."/>
            <person name="Dima B."/>
            <person name="Sanchez-Garcia M."/>
            <person name="Sanchez-Ramirez S."/>
            <person name="Szollosi G.J."/>
            <person name="Szarkandi J.G."/>
            <person name="Papp V."/>
            <person name="Albert L."/>
            <person name="Andreopoulos W."/>
            <person name="Angelini C."/>
            <person name="Antonin V."/>
            <person name="Barry K.W."/>
            <person name="Bougher N.L."/>
            <person name="Buchanan P."/>
            <person name="Buyck B."/>
            <person name="Bense V."/>
            <person name="Catcheside P."/>
            <person name="Chovatia M."/>
            <person name="Cooper J."/>
            <person name="Damon W."/>
            <person name="Desjardin D."/>
            <person name="Finy P."/>
            <person name="Geml J."/>
            <person name="Haridas S."/>
            <person name="Hughes K."/>
            <person name="Justo A."/>
            <person name="Karasinski D."/>
            <person name="Kautmanova I."/>
            <person name="Kiss B."/>
            <person name="Kocsube S."/>
            <person name="Kotiranta H."/>
            <person name="LaButti K.M."/>
            <person name="Lechner B.E."/>
            <person name="Liimatainen K."/>
            <person name="Lipzen A."/>
            <person name="Lukacs Z."/>
            <person name="Mihaltcheva S."/>
            <person name="Morgado L.N."/>
            <person name="Niskanen T."/>
            <person name="Noordeloos M.E."/>
            <person name="Ohm R.A."/>
            <person name="Ortiz-Santana B."/>
            <person name="Ovrebo C."/>
            <person name="Racz N."/>
            <person name="Riley R."/>
            <person name="Savchenko A."/>
            <person name="Shiryaev A."/>
            <person name="Soop K."/>
            <person name="Spirin V."/>
            <person name="Szebenyi C."/>
            <person name="Tomsovsky M."/>
            <person name="Tulloss R.E."/>
            <person name="Uehling J."/>
            <person name="Grigoriev I.V."/>
            <person name="Vagvolgyi C."/>
            <person name="Papp T."/>
            <person name="Martin F.M."/>
            <person name="Miettinen O."/>
            <person name="Hibbett D.S."/>
            <person name="Nagy L.G."/>
        </authorList>
    </citation>
    <scope>NUCLEOTIDE SEQUENCE [LARGE SCALE GENOMIC DNA]</scope>
    <source>
        <strain evidence="2 3">CBS 121175</strain>
    </source>
</reference>
<gene>
    <name evidence="2" type="ORF">FA15DRAFT_707006</name>
</gene>
<dbReference type="STRING" id="230819.A0A5C3L0F9"/>
<dbReference type="InterPro" id="IPR018246">
    <property type="entry name" value="AP_endonuc_F2_Zn_BS"/>
</dbReference>
<dbReference type="PANTHER" id="PTHR19959:SF119">
    <property type="entry name" value="FUNGAL LIPASE-LIKE DOMAIN-CONTAINING PROTEIN"/>
    <property type="match status" value="1"/>
</dbReference>
<dbReference type="EMBL" id="ML210260">
    <property type="protein sequence ID" value="TFK21708.1"/>
    <property type="molecule type" value="Genomic_DNA"/>
</dbReference>
<dbReference type="InterPro" id="IPR011990">
    <property type="entry name" value="TPR-like_helical_dom_sf"/>
</dbReference>
<dbReference type="PROSITE" id="PS00729">
    <property type="entry name" value="AP_NUCLEASE_F2_1"/>
    <property type="match status" value="1"/>
</dbReference>
<dbReference type="SUPFAM" id="SSF48452">
    <property type="entry name" value="TPR-like"/>
    <property type="match status" value="4"/>
</dbReference>
<accession>A0A5C3L0F9</accession>
<dbReference type="GO" id="GO:0008270">
    <property type="term" value="F:zinc ion binding"/>
    <property type="evidence" value="ECO:0007669"/>
    <property type="project" value="InterPro"/>
</dbReference>
<proteinExistence type="predicted"/>
<evidence type="ECO:0000313" key="2">
    <source>
        <dbReference type="EMBL" id="TFK21708.1"/>
    </source>
</evidence>
<evidence type="ECO:0000313" key="3">
    <source>
        <dbReference type="Proteomes" id="UP000307440"/>
    </source>
</evidence>
<dbReference type="Proteomes" id="UP000307440">
    <property type="component" value="Unassembled WGS sequence"/>
</dbReference>
<dbReference type="InterPro" id="IPR019734">
    <property type="entry name" value="TPR_rpt"/>
</dbReference>
<dbReference type="OrthoDB" id="3038309at2759"/>
<sequence length="1529" mass="171534">MASETPHPPGGQLTDEEAMGSNSFSCLVETCIGTDPESLRVYEATFGAVLALKESLSANVIASIYAPYELSPYDVDKVCTLLHTFLVDYEPKNLNRPIRLLDTVKRDFLTKTAPLMYRLDLQKHHSQLSTLLLAIIHRDLSPDKVPILGYTEEEWEEWDPTDIGDIPLLDNKDVPAHLRYACQFICEHTTAVERENAGTAQVAFLHEVLLSKGRYVMEITASIGNVVNIGPLWSWPQENICEQSVETSLKPMASSMLSVAGFLEASLRNGEAMEIVQEAIYLYRSIVAITKDLKDTERLCHSLRLYARILFAIGRDADCLEISMEALDLARHISSKNEGDFDSTLSLLMRTAADCLGKNGRQSEALQLCKEAVAIQRRLVDKDPTKYESHLAGALHALADHYDKCKKSTKACNAVVEVVDIFKRLMEVRPSASIKCKLASALHNQAFFIANLGQFERAVQLGLESLAIRREMAEINPVKYNSPLGSCLHNLAVDCGYIQDTQSSIRFNEEAIAIRRKLVARDPVTFPETALAWSLNNLAADLDACGRTGESLDPSREATEIRRRLVATDPATIQPLLADSLLTHAQYLINMGIYDEAEKYGFDSISVRRELQANASDYLIAQSETADWTCHISTKFGSVGRYKQGLAFSQQAIDIYHQLQTTSTDNQWRRVERLAAQAYRNHGWFLAASGQYEAALEPIEMALQIFNRQIIGIATIAIATERFHPHQAESHPDTGNNMIGPVLSNGSEAEEQEIAPVSVFLTLADSGDQSMGLYKLVFGAIVTIREAISPNAIAAIYRPEGVTAKQIDRICTLLQPLLLGYKPRNLHQPIVLRRDSIRTYLTTEAPSPYRLDPEESQSLLSRLLLLVIKQDCNGTNIPLLGYTEGDWDILEIPNTPLLTKRDIPEHLWYACRYFVEHTLAVLANCREGPHTSLLHDIFQNLRPLLEASTSLGKLVDIVPLMKRTMDLTCMKSDSELASLKVLARSLRDVASFLEEAWRSEEALSIIPEAISIYRHIVSLTADPSDREQLALCLRLNCIALSSLHKHAECLATSQEGVGIARLLAEKDPDQFEATFAAMLRNVAYALSKNQMTEVAVQRTEEAVEIHRRLSEKDPKKYDVHLAASLHSLADHYDSCKRHDEALKTVQEAVGILRRVVEERPIAALRSRLATSLHNNAFFLDNKEFYHEALVLIHEGLEIRREIAGQNPTKSEYQADLAWSLHNLGANLGSRGRHREAIGHYEEANAIRRKLMATESVTYLEDELAWSLHNLAGDLSSCDRNAEALATGTEAIEIRRRLEAREPITYGSQLSDSLLLHSSLLEKLGRTEEAVKYDQEAISVLRRRASLAQGKEGHPFQSDIGSSCYHLARKLASCNRFDDARKTVEEAMDIYRRLMAMPDYPTDRVWNLESDLACCLRDHAWYLVALNEYESAVEPRQQSIETFLRLRARNFNETDYQTDITMLDLLEWVRKRRVQKLNLWETVGEQDCCQSVTRVGIRSNGSRGSDSGSVSMPRDQPKGTWLDKSSREGV</sequence>
<dbReference type="SMART" id="SM00028">
    <property type="entry name" value="TPR"/>
    <property type="match status" value="9"/>
</dbReference>
<keyword evidence="3" id="KW-1185">Reference proteome</keyword>